<gene>
    <name evidence="2" type="ORF">EJ063_19625</name>
</gene>
<organism evidence="2 3">
    <name type="scientific">Vibrio aquaticus</name>
    <dbReference type="NCBI Taxonomy" id="2496559"/>
    <lineage>
        <taxon>Bacteria</taxon>
        <taxon>Pseudomonadati</taxon>
        <taxon>Pseudomonadota</taxon>
        <taxon>Gammaproteobacteria</taxon>
        <taxon>Vibrionales</taxon>
        <taxon>Vibrionaceae</taxon>
        <taxon>Vibrio</taxon>
    </lineage>
</organism>
<dbReference type="AlphaFoldDB" id="A0A3S0QAX7"/>
<keyword evidence="2" id="KW-0808">Transferase</keyword>
<dbReference type="EMBL" id="RXZH01000019">
    <property type="protein sequence ID" value="RTZ13557.1"/>
    <property type="molecule type" value="Genomic_DNA"/>
</dbReference>
<dbReference type="SUPFAM" id="SSF56112">
    <property type="entry name" value="Protein kinase-like (PK-like)"/>
    <property type="match status" value="1"/>
</dbReference>
<name>A0A3S0QAX7_9VIBR</name>
<protein>
    <submittedName>
        <fullName evidence="2">Phosphotransferase</fullName>
    </submittedName>
</protein>
<feature type="domain" description="Aminoglycoside phosphotransferase" evidence="1">
    <location>
        <begin position="124"/>
        <end position="187"/>
    </location>
</feature>
<proteinExistence type="predicted"/>
<evidence type="ECO:0000313" key="2">
    <source>
        <dbReference type="EMBL" id="RTZ13557.1"/>
    </source>
</evidence>
<dbReference type="GO" id="GO:0016740">
    <property type="term" value="F:transferase activity"/>
    <property type="evidence" value="ECO:0007669"/>
    <property type="project" value="UniProtKB-KW"/>
</dbReference>
<dbReference type="InterPro" id="IPR011009">
    <property type="entry name" value="Kinase-like_dom_sf"/>
</dbReference>
<dbReference type="InterPro" id="IPR002575">
    <property type="entry name" value="Aminoglycoside_PTrfase"/>
</dbReference>
<reference evidence="2 3" key="1">
    <citation type="submission" date="2018-12" db="EMBL/GenBank/DDBJ databases">
        <title>Vibrio sp. isolated from China Sea.</title>
        <authorList>
            <person name="Li Y."/>
        </authorList>
    </citation>
    <scope>NUCLEOTIDE SEQUENCE [LARGE SCALE GENOMIC DNA]</scope>
    <source>
        <strain evidence="2 3">BEI207</strain>
    </source>
</reference>
<evidence type="ECO:0000259" key="1">
    <source>
        <dbReference type="Pfam" id="PF01636"/>
    </source>
</evidence>
<evidence type="ECO:0000313" key="3">
    <source>
        <dbReference type="Proteomes" id="UP000268973"/>
    </source>
</evidence>
<comment type="caution">
    <text evidence="2">The sequence shown here is derived from an EMBL/GenBank/DDBJ whole genome shotgun (WGS) entry which is preliminary data.</text>
</comment>
<dbReference type="Gene3D" id="3.90.1200.10">
    <property type="match status" value="1"/>
</dbReference>
<accession>A0A3S0QAX7</accession>
<sequence>MAQCFRCRWQRCSPLNWALVARGGFVEELSGGRESAIYRDGEVVYRPLQPWSPTIHLILKHLERENVGESPRFLGVNQEQEVLSFVVGNTYNYPLVGAIATVDALTSAGKLLRKIHDSTVPLLNQVDVNAHKWMLKPREPFEVICHGDFTPYNVALSENTVVGVFDFDTAHPAPRIWDLAYSVYCWSPFKTDSNDKLGTISEQVTRATLFCDSYGATTFERNQLADAMIERLQALVLFMRSEAENGNETFAENIEQGHLQAYLNDIEYITENKQKIQCALCN</sequence>
<keyword evidence="3" id="KW-1185">Reference proteome</keyword>
<dbReference type="Pfam" id="PF01636">
    <property type="entry name" value="APH"/>
    <property type="match status" value="1"/>
</dbReference>
<dbReference type="Proteomes" id="UP000268973">
    <property type="component" value="Unassembled WGS sequence"/>
</dbReference>